<name>A0A5R8XY06_9BACT</name>
<dbReference type="Proteomes" id="UP000308901">
    <property type="component" value="Unassembled WGS sequence"/>
</dbReference>
<dbReference type="RefSeq" id="WP_138153589.1">
    <property type="nucleotide sequence ID" value="NZ_VANU01000007.1"/>
</dbReference>
<protein>
    <submittedName>
        <fullName evidence="1">Uncharacterized protein</fullName>
    </submittedName>
</protein>
<dbReference type="AlphaFoldDB" id="A0A5R8XY06"/>
<reference evidence="1 2" key="1">
    <citation type="submission" date="2019-05" db="EMBL/GenBank/DDBJ databases">
        <title>Arcobacter sp. nov., isolated from sea sediment.</title>
        <authorList>
            <person name="Kim W."/>
        </authorList>
    </citation>
    <scope>NUCLEOTIDE SEQUENCE [LARGE SCALE GENOMIC DNA]</scope>
    <source>
        <strain evidence="1 2">CAU 1517</strain>
    </source>
</reference>
<evidence type="ECO:0000313" key="1">
    <source>
        <dbReference type="EMBL" id="TLP35743.1"/>
    </source>
</evidence>
<gene>
    <name evidence="1" type="ORF">FDK22_13885</name>
</gene>
<comment type="caution">
    <text evidence="1">The sequence shown here is derived from an EMBL/GenBank/DDBJ whole genome shotgun (WGS) entry which is preliminary data.</text>
</comment>
<organism evidence="1 2">
    <name type="scientific">Arcobacter arenosus</name>
    <dbReference type="NCBI Taxonomy" id="2576037"/>
    <lineage>
        <taxon>Bacteria</taxon>
        <taxon>Pseudomonadati</taxon>
        <taxon>Campylobacterota</taxon>
        <taxon>Epsilonproteobacteria</taxon>
        <taxon>Campylobacterales</taxon>
        <taxon>Arcobacteraceae</taxon>
        <taxon>Arcobacter</taxon>
    </lineage>
</organism>
<proteinExistence type="predicted"/>
<dbReference type="InterPro" id="IPR043776">
    <property type="entry name" value="DUF5718"/>
</dbReference>
<keyword evidence="2" id="KW-1185">Reference proteome</keyword>
<accession>A0A5R8XY06</accession>
<evidence type="ECO:0000313" key="2">
    <source>
        <dbReference type="Proteomes" id="UP000308901"/>
    </source>
</evidence>
<dbReference type="EMBL" id="VANU01000007">
    <property type="protein sequence ID" value="TLP35743.1"/>
    <property type="molecule type" value="Genomic_DNA"/>
</dbReference>
<sequence length="282" mass="32227">MEKIYIDIEELKDYLGFGVAGNFANHLGEAGEADEFAVIQTKEKDAPKGMFPFYIPGHDSFLGTFPICDETIKTHGREKDNLQVEAEVALICDFVYKDEKIVDIIPKYFSAFNDFSIRIQDGNKLSTKKNWGNNTKGISRDAIKIDNFTEEGILNRYHIASFIRRNGIVHDYGTTSAVNSYSYFFKQLKDWMIEKLNTQEDAGPLEELTQFTKNAKDAKGLLIAAGATAYAEFGKKHFLEKDDEIFVYIYDAHFHSFDDMYNDMCGMDTFLSRCSKLHQIVK</sequence>
<dbReference type="OrthoDB" id="356878at2"/>
<dbReference type="Pfam" id="PF18985">
    <property type="entry name" value="DUF5718"/>
    <property type="match status" value="1"/>
</dbReference>